<reference evidence="2" key="1">
    <citation type="submission" date="2017-02" db="EMBL/GenBank/DDBJ databases">
        <authorList>
            <person name="Varghese N."/>
            <person name="Submissions S."/>
        </authorList>
    </citation>
    <scope>NUCLEOTIDE SEQUENCE [LARGE SCALE GENOMIC DNA]</scope>
    <source>
        <strain evidence="2">USBA 833</strain>
    </source>
</reference>
<dbReference type="Proteomes" id="UP000190105">
    <property type="component" value="Unassembled WGS sequence"/>
</dbReference>
<proteinExistence type="predicted"/>
<dbReference type="EMBL" id="FUYH01000025">
    <property type="protein sequence ID" value="SKA97486.1"/>
    <property type="molecule type" value="Genomic_DNA"/>
</dbReference>
<protein>
    <submittedName>
        <fullName evidence="1">Uncharacterized protein family (UPF0180)</fullName>
    </submittedName>
</protein>
<name>A0A1T4Y6Y8_9CLOT</name>
<dbReference type="RefSeq" id="WP_179122305.1">
    <property type="nucleotide sequence ID" value="NZ_FUYH01000025.1"/>
</dbReference>
<sequence>MIVSVEDTLLELKNFLISKGLEVHNLSEKIVSDAYIYSMKNNDAVDFYNSVEGKREGSLIINADNKSFNDILYFLNHRTYSSLF</sequence>
<dbReference type="STRING" id="1147123.SAMN05443428_12522"/>
<dbReference type="Pfam" id="PF03698">
    <property type="entry name" value="UPF0180"/>
    <property type="match status" value="1"/>
</dbReference>
<evidence type="ECO:0000313" key="1">
    <source>
        <dbReference type="EMBL" id="SKA97486.1"/>
    </source>
</evidence>
<dbReference type="InterPro" id="IPR005370">
    <property type="entry name" value="UPF0180"/>
</dbReference>
<organism evidence="1 2">
    <name type="scientific">Caloramator quimbayensis</name>
    <dbReference type="NCBI Taxonomy" id="1147123"/>
    <lineage>
        <taxon>Bacteria</taxon>
        <taxon>Bacillati</taxon>
        <taxon>Bacillota</taxon>
        <taxon>Clostridia</taxon>
        <taxon>Eubacteriales</taxon>
        <taxon>Clostridiaceae</taxon>
        <taxon>Caloramator</taxon>
    </lineage>
</organism>
<dbReference type="AlphaFoldDB" id="A0A1T4Y6Y8"/>
<keyword evidence="2" id="KW-1185">Reference proteome</keyword>
<gene>
    <name evidence="1" type="ORF">SAMN05443428_12522</name>
</gene>
<evidence type="ECO:0000313" key="2">
    <source>
        <dbReference type="Proteomes" id="UP000190105"/>
    </source>
</evidence>
<accession>A0A1T4Y6Y8</accession>